<dbReference type="Proteomes" id="UP000830375">
    <property type="component" value="Unassembled WGS sequence"/>
</dbReference>
<feature type="domain" description="CCHC-type" evidence="3">
    <location>
        <begin position="394"/>
        <end position="409"/>
    </location>
</feature>
<organism evidence="4 5">
    <name type="scientific">Labeo rohita</name>
    <name type="common">Indian major carp</name>
    <name type="synonym">Cyprinus rohita</name>
    <dbReference type="NCBI Taxonomy" id="84645"/>
    <lineage>
        <taxon>Eukaryota</taxon>
        <taxon>Metazoa</taxon>
        <taxon>Chordata</taxon>
        <taxon>Craniata</taxon>
        <taxon>Vertebrata</taxon>
        <taxon>Euteleostomi</taxon>
        <taxon>Actinopterygii</taxon>
        <taxon>Neopterygii</taxon>
        <taxon>Teleostei</taxon>
        <taxon>Ostariophysi</taxon>
        <taxon>Cypriniformes</taxon>
        <taxon>Cyprinidae</taxon>
        <taxon>Labeoninae</taxon>
        <taxon>Labeonini</taxon>
        <taxon>Labeo</taxon>
    </lineage>
</organism>
<dbReference type="EMBL" id="JACTAM010000001">
    <property type="protein sequence ID" value="KAI2668803.1"/>
    <property type="molecule type" value="Genomic_DNA"/>
</dbReference>
<dbReference type="PANTHER" id="PTHR47331:SF3">
    <property type="match status" value="1"/>
</dbReference>
<dbReference type="SUPFAM" id="SSF56672">
    <property type="entry name" value="DNA/RNA polymerases"/>
    <property type="match status" value="1"/>
</dbReference>
<evidence type="ECO:0000256" key="1">
    <source>
        <dbReference type="PROSITE-ProRule" id="PRU00047"/>
    </source>
</evidence>
<dbReference type="PROSITE" id="PS50158">
    <property type="entry name" value="ZF_CCHC"/>
    <property type="match status" value="1"/>
</dbReference>
<evidence type="ECO:0000313" key="5">
    <source>
        <dbReference type="Proteomes" id="UP000830375"/>
    </source>
</evidence>
<dbReference type="PANTHER" id="PTHR47331">
    <property type="entry name" value="PHD-TYPE DOMAIN-CONTAINING PROTEIN"/>
    <property type="match status" value="1"/>
</dbReference>
<dbReference type="Gene3D" id="2.40.70.10">
    <property type="entry name" value="Acid Proteases"/>
    <property type="match status" value="1"/>
</dbReference>
<proteinExistence type="predicted"/>
<dbReference type="InterPro" id="IPR001878">
    <property type="entry name" value="Znf_CCHC"/>
</dbReference>
<keyword evidence="1" id="KW-0863">Zinc-finger</keyword>
<feature type="region of interest" description="Disordered" evidence="2">
    <location>
        <begin position="1"/>
        <end position="24"/>
    </location>
</feature>
<keyword evidence="5" id="KW-1185">Reference proteome</keyword>
<evidence type="ECO:0000313" key="4">
    <source>
        <dbReference type="EMBL" id="KAI2668803.1"/>
    </source>
</evidence>
<comment type="caution">
    <text evidence="4">The sequence shown here is derived from an EMBL/GenBank/DDBJ whole genome shotgun (WGS) entry which is preliminary data.</text>
</comment>
<evidence type="ECO:0000256" key="2">
    <source>
        <dbReference type="SAM" id="MobiDB-lite"/>
    </source>
</evidence>
<name>A0ABQ8N3V4_LABRO</name>
<protein>
    <recommendedName>
        <fullName evidence="3">CCHC-type domain-containing protein</fullName>
    </recommendedName>
</protein>
<gene>
    <name evidence="4" type="ORF">H4Q32_005610</name>
</gene>
<reference evidence="4 5" key="1">
    <citation type="submission" date="2022-01" db="EMBL/GenBank/DDBJ databases">
        <title>A high-quality chromosome-level genome assembly of rohu carp, Labeo rohita.</title>
        <authorList>
            <person name="Arick M.A. II"/>
            <person name="Hsu C.-Y."/>
            <person name="Magbanua Z."/>
            <person name="Pechanova O."/>
            <person name="Grover C."/>
            <person name="Miller E."/>
            <person name="Thrash A."/>
            <person name="Ezzel L."/>
            <person name="Alam S."/>
            <person name="Benzie J."/>
            <person name="Hamilton M."/>
            <person name="Karsi A."/>
            <person name="Lawrence M.L."/>
            <person name="Peterson D.G."/>
        </authorList>
    </citation>
    <scope>NUCLEOTIDE SEQUENCE [LARGE SCALE GENOMIC DNA]</scope>
    <source>
        <strain evidence="5">BAU-BD-2019</strain>
        <tissue evidence="4">Blood</tissue>
    </source>
</reference>
<keyword evidence="1" id="KW-0479">Metal-binding</keyword>
<dbReference type="InterPro" id="IPR021109">
    <property type="entry name" value="Peptidase_aspartic_dom_sf"/>
</dbReference>
<evidence type="ECO:0000259" key="3">
    <source>
        <dbReference type="PROSITE" id="PS50158"/>
    </source>
</evidence>
<accession>A0ABQ8N3V4</accession>
<sequence length="885" mass="100251">MESYINKGVKPKSTASFRSSDKPPVVITSSYDGLPLLPTSKSAQQQPVQTSIPVHRKAATCRTQPSGSTIGAQVSSNTGEQSPSVLNVLQKQQQITELLIQQQKASHLPPCEIPIFDGDPLQFNSFMKTFQFCVEDKTNNKGDCLYFLERYTKGRPKEIVRSCMNMRPERGYVSAKAMLKQHFGNDHVVSAAYMEKVLQWPMIKGEDVTALQDYAVFLRGCCNAMSEVQYLQELDMPANMRTVVSKLPFKLREKWRTVACDLLDQRNRRVAFDLVFFIEHQVKIISDPIFGYIQNVEKGMISKPKDVDKRNPQSLSKSKFKGNSFTTSVTDVDRHTAKEMKVKTEDSTHQVKSRLSNPVTCLFCSQNHSLEQCKPFEKIKHREKVNFLKGNAVCFGCLHTGHLSKECTRRLTCKTCHQKHPTVMHIHLKQKVDTAVNTDDSHRVEKTAPTVNNALVSAQACNHAGAGNSSGILPILPVQVKSSLGNKVIQTYAFLDTGSTSTFCSESLMRRLNLNGRKTKISLLTMSPKSTVTSYVVNNLEISSLTGKDFYRLPEVYTQSKMPVSSANTVKKEDFEEWPYLDTVHIPYIQADVKLLIGTNASKLLEPWEVVNSHGDGPYAIRTLLGWVINGSIGGCQSKGCTATVNRIDVKRLELLLEKQYLHDFNENMLKDKEEMSREDVKFMEIMKESVNLKEGHYSLKLPFKSKDVNMPNNLSIAKERFLGIRKKFEKSKKFQHEYTDFINNMVDQGYAEEVPKQEHERHDGKVWYIPHHGVYHPRKGKLQVVFDCGAEFKGTSLNGQLLQGPNLTSSLIGVLLRFRQEPVAFMTDVRAMFYQVRVTSEDKDFLRFLWWPNGDVTQDIIEYRMTVHLFGAVSSPSCACFALL</sequence>
<keyword evidence="1" id="KW-0862">Zinc</keyword>
<dbReference type="InterPro" id="IPR043502">
    <property type="entry name" value="DNA/RNA_pol_sf"/>
</dbReference>